<reference evidence="3" key="1">
    <citation type="journal article" date="2013" name="Nature">
        <title>Draft genome of the wheat A-genome progenitor Triticum urartu.</title>
        <authorList>
            <person name="Ling H.Q."/>
            <person name="Zhao S."/>
            <person name="Liu D."/>
            <person name="Wang J."/>
            <person name="Sun H."/>
            <person name="Zhang C."/>
            <person name="Fan H."/>
            <person name="Li D."/>
            <person name="Dong L."/>
            <person name="Tao Y."/>
            <person name="Gao C."/>
            <person name="Wu H."/>
            <person name="Li Y."/>
            <person name="Cui Y."/>
            <person name="Guo X."/>
            <person name="Zheng S."/>
            <person name="Wang B."/>
            <person name="Yu K."/>
            <person name="Liang Q."/>
            <person name="Yang W."/>
            <person name="Lou X."/>
            <person name="Chen J."/>
            <person name="Feng M."/>
            <person name="Jian J."/>
            <person name="Zhang X."/>
            <person name="Luo G."/>
            <person name="Jiang Y."/>
            <person name="Liu J."/>
            <person name="Wang Z."/>
            <person name="Sha Y."/>
            <person name="Zhang B."/>
            <person name="Wu H."/>
            <person name="Tang D."/>
            <person name="Shen Q."/>
            <person name="Xue P."/>
            <person name="Zou S."/>
            <person name="Wang X."/>
            <person name="Liu X."/>
            <person name="Wang F."/>
            <person name="Yang Y."/>
            <person name="An X."/>
            <person name="Dong Z."/>
            <person name="Zhang K."/>
            <person name="Zhang X."/>
            <person name="Luo M.C."/>
            <person name="Dvorak J."/>
            <person name="Tong Y."/>
            <person name="Wang J."/>
            <person name="Yang H."/>
            <person name="Li Z."/>
            <person name="Wang D."/>
            <person name="Zhang A."/>
            <person name="Wang J."/>
        </authorList>
    </citation>
    <scope>NUCLEOTIDE SEQUENCE</scope>
    <source>
        <strain evidence="3">cv. G1812</strain>
    </source>
</reference>
<proteinExistence type="predicted"/>
<accession>A0A8R7P360</accession>
<dbReference type="InterPro" id="IPR036397">
    <property type="entry name" value="RNaseH_sf"/>
</dbReference>
<reference evidence="2" key="2">
    <citation type="submission" date="2018-03" db="EMBL/GenBank/DDBJ databases">
        <title>The Triticum urartu genome reveals the dynamic nature of wheat genome evolution.</title>
        <authorList>
            <person name="Ling H."/>
            <person name="Ma B."/>
            <person name="Shi X."/>
            <person name="Liu H."/>
            <person name="Dong L."/>
            <person name="Sun H."/>
            <person name="Cao Y."/>
            <person name="Gao Q."/>
            <person name="Zheng S."/>
            <person name="Li Y."/>
            <person name="Yu Y."/>
            <person name="Du H."/>
            <person name="Qi M."/>
            <person name="Li Y."/>
            <person name="Yu H."/>
            <person name="Cui Y."/>
            <person name="Wang N."/>
            <person name="Chen C."/>
            <person name="Wu H."/>
            <person name="Zhao Y."/>
            <person name="Zhang J."/>
            <person name="Li Y."/>
            <person name="Zhou W."/>
            <person name="Zhang B."/>
            <person name="Hu W."/>
            <person name="Eijk M."/>
            <person name="Tang J."/>
            <person name="Witsenboer H."/>
            <person name="Zhao S."/>
            <person name="Li Z."/>
            <person name="Zhang A."/>
            <person name="Wang D."/>
            <person name="Liang C."/>
        </authorList>
    </citation>
    <scope>NUCLEOTIDE SEQUENCE [LARGE SCALE GENOMIC DNA]</scope>
    <source>
        <strain evidence="2">cv. G1812</strain>
    </source>
</reference>
<dbReference type="GO" id="GO:0015074">
    <property type="term" value="P:DNA integration"/>
    <property type="evidence" value="ECO:0007669"/>
    <property type="project" value="InterPro"/>
</dbReference>
<reference evidence="2" key="3">
    <citation type="submission" date="2022-06" db="UniProtKB">
        <authorList>
            <consortium name="EnsemblPlants"/>
        </authorList>
    </citation>
    <scope>IDENTIFICATION</scope>
</reference>
<dbReference type="Gene3D" id="3.30.420.10">
    <property type="entry name" value="Ribonuclease H-like superfamily/Ribonuclease H"/>
    <property type="match status" value="1"/>
</dbReference>
<evidence type="ECO:0000313" key="3">
    <source>
        <dbReference type="Proteomes" id="UP000015106"/>
    </source>
</evidence>
<dbReference type="GO" id="GO:0003676">
    <property type="term" value="F:nucleic acid binding"/>
    <property type="evidence" value="ECO:0007669"/>
    <property type="project" value="InterPro"/>
</dbReference>
<dbReference type="Gramene" id="TuG1812G0100004005.01.T01">
    <property type="protein sequence ID" value="TuG1812G0100004005.01.T01.cds400702"/>
    <property type="gene ID" value="TuG1812G0100004005.01"/>
</dbReference>
<sequence>MVLIDASTRWSNVCLLSTRNHAFAKLIAQIIKLRANHPEHRIKTIRMDNAAEFSSRAFNDYCLALGISVEHSVPYV</sequence>
<dbReference type="Proteomes" id="UP000015106">
    <property type="component" value="Chromosome 1"/>
</dbReference>
<feature type="domain" description="Integrase catalytic" evidence="1">
    <location>
        <begin position="1"/>
        <end position="76"/>
    </location>
</feature>
<dbReference type="SUPFAM" id="SSF53098">
    <property type="entry name" value="Ribonuclease H-like"/>
    <property type="match status" value="1"/>
</dbReference>
<dbReference type="AlphaFoldDB" id="A0A8R7P360"/>
<keyword evidence="3" id="KW-1185">Reference proteome</keyword>
<organism evidence="2 3">
    <name type="scientific">Triticum urartu</name>
    <name type="common">Red wild einkorn</name>
    <name type="synonym">Crithodium urartu</name>
    <dbReference type="NCBI Taxonomy" id="4572"/>
    <lineage>
        <taxon>Eukaryota</taxon>
        <taxon>Viridiplantae</taxon>
        <taxon>Streptophyta</taxon>
        <taxon>Embryophyta</taxon>
        <taxon>Tracheophyta</taxon>
        <taxon>Spermatophyta</taxon>
        <taxon>Magnoliopsida</taxon>
        <taxon>Liliopsida</taxon>
        <taxon>Poales</taxon>
        <taxon>Poaceae</taxon>
        <taxon>BOP clade</taxon>
        <taxon>Pooideae</taxon>
        <taxon>Triticodae</taxon>
        <taxon>Triticeae</taxon>
        <taxon>Triticinae</taxon>
        <taxon>Triticum</taxon>
    </lineage>
</organism>
<dbReference type="PROSITE" id="PS50994">
    <property type="entry name" value="INTEGRASE"/>
    <property type="match status" value="1"/>
</dbReference>
<dbReference type="InterPro" id="IPR001584">
    <property type="entry name" value="Integrase_cat-core"/>
</dbReference>
<dbReference type="InterPro" id="IPR012337">
    <property type="entry name" value="RNaseH-like_sf"/>
</dbReference>
<name>A0A8R7P360_TRIUA</name>
<dbReference type="EnsemblPlants" id="TuG1812G0100004005.01.T01">
    <property type="protein sequence ID" value="TuG1812G0100004005.01.T01.cds400702"/>
    <property type="gene ID" value="TuG1812G0100004005.01"/>
</dbReference>
<evidence type="ECO:0000259" key="1">
    <source>
        <dbReference type="PROSITE" id="PS50994"/>
    </source>
</evidence>
<evidence type="ECO:0000313" key="2">
    <source>
        <dbReference type="EnsemblPlants" id="TuG1812G0100004005.01.T01.cds400702"/>
    </source>
</evidence>
<dbReference type="Pfam" id="PF00665">
    <property type="entry name" value="rve"/>
    <property type="match status" value="1"/>
</dbReference>
<protein>
    <recommendedName>
        <fullName evidence="1">Integrase catalytic domain-containing protein</fullName>
    </recommendedName>
</protein>